<organism evidence="1 2">
    <name type="scientific">Coemansia aciculifera</name>
    <dbReference type="NCBI Taxonomy" id="417176"/>
    <lineage>
        <taxon>Eukaryota</taxon>
        <taxon>Fungi</taxon>
        <taxon>Fungi incertae sedis</taxon>
        <taxon>Zoopagomycota</taxon>
        <taxon>Kickxellomycotina</taxon>
        <taxon>Kickxellomycetes</taxon>
        <taxon>Kickxellales</taxon>
        <taxon>Kickxellaceae</taxon>
        <taxon>Coemansia</taxon>
    </lineage>
</organism>
<evidence type="ECO:0000313" key="2">
    <source>
        <dbReference type="Proteomes" id="UP001139981"/>
    </source>
</evidence>
<feature type="non-terminal residue" evidence="1">
    <location>
        <position position="1"/>
    </location>
</feature>
<comment type="caution">
    <text evidence="1">The sequence shown here is derived from an EMBL/GenBank/DDBJ whole genome shotgun (WGS) entry which is preliminary data.</text>
</comment>
<gene>
    <name evidence="1" type="ORF">IWW38_005990</name>
</gene>
<accession>A0ACC1LV20</accession>
<evidence type="ECO:0000313" key="1">
    <source>
        <dbReference type="EMBL" id="KAJ2880200.1"/>
    </source>
</evidence>
<sequence length="321" mass="33231">DGAKRLGCAVHHTATHLLNAALRKTVGSAVVQAGSLVQAGGLRFDFSSRALTAEQLRTVEALVNRAALDNIEISTLCMSLDEARERGAVAMFTEKYDAASVRVVDMPGVSMELCGGTHLRSTRAVYPFHIKAEGSIGAGTRRIEAVAGVAGAAWLQQQLEYGRATAQTLGVAGGKLSAMNAKAQMLMDKNKALRDEADTWMCAASINAEAIATHTTALGASGVPATIHVLGEFVAGESSSARVVAGRACHLRDIQPASVHVVIQGRAVAVAVNAERLPGVVAAEMLACLLKKIPGKGGGQAALAQGMLKTAVAELAQVVHL</sequence>
<feature type="non-terminal residue" evidence="1">
    <location>
        <position position="321"/>
    </location>
</feature>
<dbReference type="Proteomes" id="UP001139981">
    <property type="component" value="Unassembled WGS sequence"/>
</dbReference>
<protein>
    <submittedName>
        <fullName evidence="1">Uncharacterized protein</fullName>
    </submittedName>
</protein>
<name>A0ACC1LV20_9FUNG</name>
<keyword evidence="2" id="KW-1185">Reference proteome</keyword>
<proteinExistence type="predicted"/>
<reference evidence="1" key="1">
    <citation type="submission" date="2022-07" db="EMBL/GenBank/DDBJ databases">
        <title>Phylogenomic reconstructions and comparative analyses of Kickxellomycotina fungi.</title>
        <authorList>
            <person name="Reynolds N.K."/>
            <person name="Stajich J.E."/>
            <person name="Barry K."/>
            <person name="Grigoriev I.V."/>
            <person name="Crous P."/>
            <person name="Smith M.E."/>
        </authorList>
    </citation>
    <scope>NUCLEOTIDE SEQUENCE</scope>
    <source>
        <strain evidence="1">CBS 190363</strain>
    </source>
</reference>
<dbReference type="EMBL" id="JANBVB010003156">
    <property type="protein sequence ID" value="KAJ2880200.1"/>
    <property type="molecule type" value="Genomic_DNA"/>
</dbReference>